<feature type="signal peptide" evidence="1">
    <location>
        <begin position="1"/>
        <end position="20"/>
    </location>
</feature>
<evidence type="ECO:0000256" key="1">
    <source>
        <dbReference type="SAM" id="SignalP"/>
    </source>
</evidence>
<proteinExistence type="predicted"/>
<accession>A0AAN6XE88</accession>
<reference evidence="2" key="1">
    <citation type="journal article" date="2023" name="Mol. Phylogenet. Evol.">
        <title>Genome-scale phylogeny and comparative genomics of the fungal order Sordariales.</title>
        <authorList>
            <person name="Hensen N."/>
            <person name="Bonometti L."/>
            <person name="Westerberg I."/>
            <person name="Brannstrom I.O."/>
            <person name="Guillou S."/>
            <person name="Cros-Aarteil S."/>
            <person name="Calhoun S."/>
            <person name="Haridas S."/>
            <person name="Kuo A."/>
            <person name="Mondo S."/>
            <person name="Pangilinan J."/>
            <person name="Riley R."/>
            <person name="LaButti K."/>
            <person name="Andreopoulos B."/>
            <person name="Lipzen A."/>
            <person name="Chen C."/>
            <person name="Yan M."/>
            <person name="Daum C."/>
            <person name="Ng V."/>
            <person name="Clum A."/>
            <person name="Steindorff A."/>
            <person name="Ohm R.A."/>
            <person name="Martin F."/>
            <person name="Silar P."/>
            <person name="Natvig D.O."/>
            <person name="Lalanne C."/>
            <person name="Gautier V."/>
            <person name="Ament-Velasquez S.L."/>
            <person name="Kruys A."/>
            <person name="Hutchinson M.I."/>
            <person name="Powell A.J."/>
            <person name="Barry K."/>
            <person name="Miller A.N."/>
            <person name="Grigoriev I.V."/>
            <person name="Debuchy R."/>
            <person name="Gladieux P."/>
            <person name="Hiltunen Thoren M."/>
            <person name="Johannesson H."/>
        </authorList>
    </citation>
    <scope>NUCLEOTIDE SEQUENCE</scope>
    <source>
        <strain evidence="2">CBS 315.58</strain>
    </source>
</reference>
<keyword evidence="3" id="KW-1185">Reference proteome</keyword>
<comment type="caution">
    <text evidence="2">The sequence shown here is derived from an EMBL/GenBank/DDBJ whole genome shotgun (WGS) entry which is preliminary data.</text>
</comment>
<dbReference type="AlphaFoldDB" id="A0AAN6XE88"/>
<name>A0AAN6XE88_9PEZI</name>
<dbReference type="Proteomes" id="UP001303160">
    <property type="component" value="Unassembled WGS sequence"/>
</dbReference>
<sequence>MMLPVLSATLVATLVPLAATLPAFSASSRAYAVPPAVVKSLMDAGDNCILPKEFNITNFRIFTPAPGNKQSQLISFDFFDDSTSIATSCAFNGSSPNVAPFDFTPRYPCEDWRITFIWTNQTQALTMIEKACPDVFETPMEASGDILTNGTLRCLETSTDNPYGPGLDCMSFQKYSAKYFSFQPTPW</sequence>
<dbReference type="EMBL" id="MU863936">
    <property type="protein sequence ID" value="KAK4199128.1"/>
    <property type="molecule type" value="Genomic_DNA"/>
</dbReference>
<feature type="chain" id="PRO_5043051149" evidence="1">
    <location>
        <begin position="21"/>
        <end position="187"/>
    </location>
</feature>
<organism evidence="2 3">
    <name type="scientific">Triangularia verruculosa</name>
    <dbReference type="NCBI Taxonomy" id="2587418"/>
    <lineage>
        <taxon>Eukaryota</taxon>
        <taxon>Fungi</taxon>
        <taxon>Dikarya</taxon>
        <taxon>Ascomycota</taxon>
        <taxon>Pezizomycotina</taxon>
        <taxon>Sordariomycetes</taxon>
        <taxon>Sordariomycetidae</taxon>
        <taxon>Sordariales</taxon>
        <taxon>Podosporaceae</taxon>
        <taxon>Triangularia</taxon>
    </lineage>
</organism>
<evidence type="ECO:0000313" key="3">
    <source>
        <dbReference type="Proteomes" id="UP001303160"/>
    </source>
</evidence>
<gene>
    <name evidence="2" type="ORF">QBC40DRAFT_228614</name>
</gene>
<reference evidence="2" key="2">
    <citation type="submission" date="2023-05" db="EMBL/GenBank/DDBJ databases">
        <authorList>
            <consortium name="Lawrence Berkeley National Laboratory"/>
            <person name="Steindorff A."/>
            <person name="Hensen N."/>
            <person name="Bonometti L."/>
            <person name="Westerberg I."/>
            <person name="Brannstrom I.O."/>
            <person name="Guillou S."/>
            <person name="Cros-Aarteil S."/>
            <person name="Calhoun S."/>
            <person name="Haridas S."/>
            <person name="Kuo A."/>
            <person name="Mondo S."/>
            <person name="Pangilinan J."/>
            <person name="Riley R."/>
            <person name="Labutti K."/>
            <person name="Andreopoulos B."/>
            <person name="Lipzen A."/>
            <person name="Chen C."/>
            <person name="Yanf M."/>
            <person name="Daum C."/>
            <person name="Ng V."/>
            <person name="Clum A."/>
            <person name="Ohm R."/>
            <person name="Martin F."/>
            <person name="Silar P."/>
            <person name="Natvig D."/>
            <person name="Lalanne C."/>
            <person name="Gautier V."/>
            <person name="Ament-Velasquez S.L."/>
            <person name="Kruys A."/>
            <person name="Hutchinson M.I."/>
            <person name="Powell A.J."/>
            <person name="Barry K."/>
            <person name="Miller A.N."/>
            <person name="Grigoriev I.V."/>
            <person name="Debuchy R."/>
            <person name="Gladieux P."/>
            <person name="Thoren M.H."/>
            <person name="Johannesson H."/>
        </authorList>
    </citation>
    <scope>NUCLEOTIDE SEQUENCE</scope>
    <source>
        <strain evidence="2">CBS 315.58</strain>
    </source>
</reference>
<keyword evidence="1" id="KW-0732">Signal</keyword>
<protein>
    <submittedName>
        <fullName evidence="2">Uncharacterized protein</fullName>
    </submittedName>
</protein>
<evidence type="ECO:0000313" key="2">
    <source>
        <dbReference type="EMBL" id="KAK4199128.1"/>
    </source>
</evidence>